<proteinExistence type="predicted"/>
<organism evidence="1 2">
    <name type="scientific">Scylla paramamosain</name>
    <name type="common">Mud crab</name>
    <dbReference type="NCBI Taxonomy" id="85552"/>
    <lineage>
        <taxon>Eukaryota</taxon>
        <taxon>Metazoa</taxon>
        <taxon>Ecdysozoa</taxon>
        <taxon>Arthropoda</taxon>
        <taxon>Crustacea</taxon>
        <taxon>Multicrustacea</taxon>
        <taxon>Malacostraca</taxon>
        <taxon>Eumalacostraca</taxon>
        <taxon>Eucarida</taxon>
        <taxon>Decapoda</taxon>
        <taxon>Pleocyemata</taxon>
        <taxon>Brachyura</taxon>
        <taxon>Eubrachyura</taxon>
        <taxon>Portunoidea</taxon>
        <taxon>Portunidae</taxon>
        <taxon>Portuninae</taxon>
        <taxon>Scylla</taxon>
    </lineage>
</organism>
<evidence type="ECO:0000313" key="1">
    <source>
        <dbReference type="EMBL" id="KAK8397546.1"/>
    </source>
</evidence>
<dbReference type="Proteomes" id="UP001487740">
    <property type="component" value="Unassembled WGS sequence"/>
</dbReference>
<comment type="caution">
    <text evidence="1">The sequence shown here is derived from an EMBL/GenBank/DDBJ whole genome shotgun (WGS) entry which is preliminary data.</text>
</comment>
<gene>
    <name evidence="1" type="ORF">O3P69_004363</name>
</gene>
<evidence type="ECO:0000313" key="2">
    <source>
        <dbReference type="Proteomes" id="UP001487740"/>
    </source>
</evidence>
<dbReference type="AlphaFoldDB" id="A0AAW0UCM5"/>
<keyword evidence="2" id="KW-1185">Reference proteome</keyword>
<dbReference type="EMBL" id="JARAKH010000013">
    <property type="protein sequence ID" value="KAK8397546.1"/>
    <property type="molecule type" value="Genomic_DNA"/>
</dbReference>
<sequence>MRFFNAAVRRERGRRLQRGDGISSVKEGGVVRSRPPLVRSRTLPAIVVPGVTVLQTALESTDRRGVSEYLGWRSSTGGLGRFVSFTYCFPTRQVVFL</sequence>
<accession>A0AAW0UCM5</accession>
<reference evidence="1 2" key="1">
    <citation type="submission" date="2023-03" db="EMBL/GenBank/DDBJ databases">
        <title>High-quality genome of Scylla paramamosain provides insights in environmental adaptation.</title>
        <authorList>
            <person name="Zhang L."/>
        </authorList>
    </citation>
    <scope>NUCLEOTIDE SEQUENCE [LARGE SCALE GENOMIC DNA]</scope>
    <source>
        <strain evidence="1">LZ_2023a</strain>
        <tissue evidence="1">Muscle</tissue>
    </source>
</reference>
<name>A0AAW0UCM5_SCYPA</name>
<protein>
    <submittedName>
        <fullName evidence="1">Uncharacterized protein</fullName>
    </submittedName>
</protein>